<keyword evidence="3" id="KW-1185">Reference proteome</keyword>
<accession>A0A8I2YLA6</accession>
<feature type="region of interest" description="Disordered" evidence="1">
    <location>
        <begin position="108"/>
        <end position="129"/>
    </location>
</feature>
<comment type="caution">
    <text evidence="2">The sequence shown here is derived from an EMBL/GenBank/DDBJ whole genome shotgun (WGS) entry which is preliminary data.</text>
</comment>
<dbReference type="Proteomes" id="UP000683000">
    <property type="component" value="Unassembled WGS sequence"/>
</dbReference>
<dbReference type="AlphaFoldDB" id="A0A8I2YLA6"/>
<proteinExistence type="predicted"/>
<name>A0A8I2YLA6_9AGAM</name>
<evidence type="ECO:0000313" key="3">
    <source>
        <dbReference type="Proteomes" id="UP000683000"/>
    </source>
</evidence>
<organism evidence="2 3">
    <name type="scientific">Boletus reticuloceps</name>
    <dbReference type="NCBI Taxonomy" id="495285"/>
    <lineage>
        <taxon>Eukaryota</taxon>
        <taxon>Fungi</taxon>
        <taxon>Dikarya</taxon>
        <taxon>Basidiomycota</taxon>
        <taxon>Agaricomycotina</taxon>
        <taxon>Agaricomycetes</taxon>
        <taxon>Agaricomycetidae</taxon>
        <taxon>Boletales</taxon>
        <taxon>Boletineae</taxon>
        <taxon>Boletaceae</taxon>
        <taxon>Boletoideae</taxon>
        <taxon>Boletus</taxon>
    </lineage>
</organism>
<dbReference type="EMBL" id="JAGFBS010000022">
    <property type="protein sequence ID" value="KAG6373288.1"/>
    <property type="molecule type" value="Genomic_DNA"/>
</dbReference>
<reference evidence="2" key="1">
    <citation type="submission" date="2021-03" db="EMBL/GenBank/DDBJ databases">
        <title>Evolutionary innovations through gain and loss of genes in the ectomycorrhizal Boletales.</title>
        <authorList>
            <person name="Wu G."/>
            <person name="Miyauchi S."/>
            <person name="Morin E."/>
            <person name="Yang Z.-L."/>
            <person name="Xu J."/>
            <person name="Martin F.M."/>
        </authorList>
    </citation>
    <scope>NUCLEOTIDE SEQUENCE</scope>
    <source>
        <strain evidence="2">BR01</strain>
    </source>
</reference>
<evidence type="ECO:0000256" key="1">
    <source>
        <dbReference type="SAM" id="MobiDB-lite"/>
    </source>
</evidence>
<evidence type="ECO:0000313" key="2">
    <source>
        <dbReference type="EMBL" id="KAG6373288.1"/>
    </source>
</evidence>
<dbReference type="OrthoDB" id="2678783at2759"/>
<protein>
    <submittedName>
        <fullName evidence="2">Uncharacterized protein</fullName>
    </submittedName>
</protein>
<gene>
    <name evidence="2" type="ORF">JVT61DRAFT_6417</name>
</gene>
<sequence>MASTNTANDSNEPNDDSNKYHFAVEHSRESCQAKSHTVAAGAADAVIIDTDNDDDDENECCFRAEHPRRLVQTKALLDLAQVEEVEPRDKEPICITGDKITYEHADLKQKHNSPDKGFTGELGPGKEANSMEVDLQPPEGVRLWHTTKAMRIILSMISNTTIGIVEASPLKRVKTDRCMGKGNRDSMTQPQAIIDSHPTAARKVSKGVKRKHIKSDLPEPMQKDADDKWSKTILPCLIMWYGDQDNVWSVVEDELSHVLSAITEIIYPMVDKQDEFKYGSAVYGLAIQHLNCWCNTMSNVACHIVTTFLRENTTEDMSMKELAKALLDDLSFAYEDFESGNQGKAFQLVLLLKLLGMTYLQQNCGWVDVPSLKLHSKCDYGVRGALVLCAALLEHAFKFTINGQLSSAALADGENPTDKIDNNVIQTMGAGNTNDDAKVGKWSHCKVPRSLNKATGKESTGGSVFSYQNWGSQTDAYYCLI</sequence>